<dbReference type="Gene3D" id="1.10.10.60">
    <property type="entry name" value="Homeodomain-like"/>
    <property type="match status" value="1"/>
</dbReference>
<dbReference type="EMBL" id="RQXU01000003">
    <property type="protein sequence ID" value="RRH90315.1"/>
    <property type="molecule type" value="Genomic_DNA"/>
</dbReference>
<dbReference type="InterPro" id="IPR052158">
    <property type="entry name" value="INH-QAR"/>
</dbReference>
<feature type="domain" description="HTH araC/xylS-type" evidence="3">
    <location>
        <begin position="211"/>
        <end position="309"/>
    </location>
</feature>
<dbReference type="GO" id="GO:0043565">
    <property type="term" value="F:sequence-specific DNA binding"/>
    <property type="evidence" value="ECO:0007669"/>
    <property type="project" value="InterPro"/>
</dbReference>
<dbReference type="InterPro" id="IPR002818">
    <property type="entry name" value="DJ-1/PfpI"/>
</dbReference>
<evidence type="ECO:0000256" key="1">
    <source>
        <dbReference type="ARBA" id="ARBA00023015"/>
    </source>
</evidence>
<dbReference type="PANTHER" id="PTHR43130:SF3">
    <property type="entry name" value="HTH-TYPE TRANSCRIPTIONAL REGULATOR RV1931C"/>
    <property type="match status" value="1"/>
</dbReference>
<dbReference type="InterPro" id="IPR009057">
    <property type="entry name" value="Homeodomain-like_sf"/>
</dbReference>
<evidence type="ECO:0000256" key="2">
    <source>
        <dbReference type="ARBA" id="ARBA00023163"/>
    </source>
</evidence>
<dbReference type="SMART" id="SM00342">
    <property type="entry name" value="HTH_ARAC"/>
    <property type="match status" value="1"/>
</dbReference>
<dbReference type="Gene3D" id="3.40.50.880">
    <property type="match status" value="1"/>
</dbReference>
<dbReference type="Proteomes" id="UP000271590">
    <property type="component" value="Unassembled WGS sequence"/>
</dbReference>
<evidence type="ECO:0000259" key="3">
    <source>
        <dbReference type="PROSITE" id="PS01124"/>
    </source>
</evidence>
<evidence type="ECO:0000313" key="4">
    <source>
        <dbReference type="EMBL" id="RRH90315.1"/>
    </source>
</evidence>
<dbReference type="PANTHER" id="PTHR43130">
    <property type="entry name" value="ARAC-FAMILY TRANSCRIPTIONAL REGULATOR"/>
    <property type="match status" value="1"/>
</dbReference>
<comment type="caution">
    <text evidence="4">The sequence shown here is derived from an EMBL/GenBank/DDBJ whole genome shotgun (WGS) entry which is preliminary data.</text>
</comment>
<keyword evidence="1" id="KW-0805">Transcription regulation</keyword>
<dbReference type="RefSeq" id="WP_124957542.1">
    <property type="nucleotide sequence ID" value="NZ_CBFHCE010000055.1"/>
</dbReference>
<dbReference type="InterPro" id="IPR018060">
    <property type="entry name" value="HTH_AraC"/>
</dbReference>
<organism evidence="4 5">
    <name type="scientific">Variovorax beijingensis</name>
    <dbReference type="NCBI Taxonomy" id="2496117"/>
    <lineage>
        <taxon>Bacteria</taxon>
        <taxon>Pseudomonadati</taxon>
        <taxon>Pseudomonadota</taxon>
        <taxon>Betaproteobacteria</taxon>
        <taxon>Burkholderiales</taxon>
        <taxon>Comamonadaceae</taxon>
        <taxon>Variovorax</taxon>
    </lineage>
</organism>
<dbReference type="AlphaFoldDB" id="A0A3P3EV81"/>
<accession>A0A3P3EV81</accession>
<reference evidence="4 5" key="1">
    <citation type="submission" date="2018-11" db="EMBL/GenBank/DDBJ databases">
        <title>The genome of Variovorax sp T529.</title>
        <authorList>
            <person name="Gao J."/>
        </authorList>
    </citation>
    <scope>NUCLEOTIDE SEQUENCE [LARGE SCALE GENOMIC DNA]</scope>
    <source>
        <strain evidence="4 5">T529</strain>
    </source>
</reference>
<dbReference type="GO" id="GO:0003700">
    <property type="term" value="F:DNA-binding transcription factor activity"/>
    <property type="evidence" value="ECO:0007669"/>
    <property type="project" value="InterPro"/>
</dbReference>
<dbReference type="SUPFAM" id="SSF46689">
    <property type="entry name" value="Homeodomain-like"/>
    <property type="match status" value="2"/>
</dbReference>
<dbReference type="SUPFAM" id="SSF52317">
    <property type="entry name" value="Class I glutamine amidotransferase-like"/>
    <property type="match status" value="1"/>
</dbReference>
<name>A0A3P3EV81_9BURK</name>
<proteinExistence type="predicted"/>
<sequence length="318" mass="34420">MARHVGFLVSTGFNLLDLSGPLEVFQWAEQHNPGTYQLTVMSMNGGVVASAGPLTVSTAPLVLTPLDTLLVVGGNILTGPFSPDMIDFVRQASALARRTTSICTGAFILAAAGVLDGVTATTHWMHAAKLQATHPSVRVEADRIFIKDANIWTSAGITAGIDMALALVQEDVGRDASLAIARMLVVYHRRAGGQQQHSSRLDLDPGSDRIRLVLAYARTHLRDPLPVERLAQVANLSVRQFGRAFQAMTGVTPAKAIERLRAEAARPRIEEGQESLEKVAHSVGFSDASRMRQSFIRIFGQPPQAIRRISRSSDNTLR</sequence>
<keyword evidence="2" id="KW-0804">Transcription</keyword>
<dbReference type="CDD" id="cd03137">
    <property type="entry name" value="GATase1_AraC_1"/>
    <property type="match status" value="1"/>
</dbReference>
<dbReference type="PROSITE" id="PS01124">
    <property type="entry name" value="HTH_ARAC_FAMILY_2"/>
    <property type="match status" value="1"/>
</dbReference>
<dbReference type="Pfam" id="PF01965">
    <property type="entry name" value="DJ-1_PfpI"/>
    <property type="match status" value="1"/>
</dbReference>
<dbReference type="Pfam" id="PF12833">
    <property type="entry name" value="HTH_18"/>
    <property type="match status" value="1"/>
</dbReference>
<dbReference type="InterPro" id="IPR029062">
    <property type="entry name" value="Class_I_gatase-like"/>
</dbReference>
<protein>
    <submittedName>
        <fullName evidence="4">Helix-turn-helix domain-containing protein</fullName>
    </submittedName>
</protein>
<gene>
    <name evidence="4" type="ORF">EH244_06070</name>
</gene>
<evidence type="ECO:0000313" key="5">
    <source>
        <dbReference type="Proteomes" id="UP000271590"/>
    </source>
</evidence>